<dbReference type="SMART" id="SM00862">
    <property type="entry name" value="Trans_reg_C"/>
    <property type="match status" value="1"/>
</dbReference>
<evidence type="ECO:0000256" key="1">
    <source>
        <dbReference type="ARBA" id="ARBA00023125"/>
    </source>
</evidence>
<evidence type="ECO:0000259" key="3">
    <source>
        <dbReference type="SMART" id="SM00862"/>
    </source>
</evidence>
<dbReference type="InterPro" id="IPR001867">
    <property type="entry name" value="OmpR/PhoB-type_DNA-bd"/>
</dbReference>
<evidence type="ECO:0000313" key="5">
    <source>
        <dbReference type="Proteomes" id="UP000281904"/>
    </source>
</evidence>
<dbReference type="Pfam" id="PF00486">
    <property type="entry name" value="Trans_reg_C"/>
    <property type="match status" value="1"/>
</dbReference>
<organism evidence="4 5">
    <name type="scientific">Serratia rubidaea</name>
    <name type="common">Serratia marinorubra</name>
    <dbReference type="NCBI Taxonomy" id="61652"/>
    <lineage>
        <taxon>Bacteria</taxon>
        <taxon>Pseudomonadati</taxon>
        <taxon>Pseudomonadota</taxon>
        <taxon>Gammaproteobacteria</taxon>
        <taxon>Enterobacterales</taxon>
        <taxon>Yersiniaceae</taxon>
        <taxon>Serratia</taxon>
    </lineage>
</organism>
<keyword evidence="2" id="KW-0812">Transmembrane</keyword>
<dbReference type="InterPro" id="IPR016032">
    <property type="entry name" value="Sig_transdc_resp-reg_C-effctor"/>
</dbReference>
<dbReference type="GO" id="GO:0003677">
    <property type="term" value="F:DNA binding"/>
    <property type="evidence" value="ECO:0007669"/>
    <property type="project" value="UniProtKB-KW"/>
</dbReference>
<accession>A0A3S4XUU8</accession>
<feature type="domain" description="OmpR/PhoB-type" evidence="3">
    <location>
        <begin position="24"/>
        <end position="100"/>
    </location>
</feature>
<dbReference type="RefSeq" id="WP_126530736.1">
    <property type="nucleotide sequence ID" value="NZ_LR134493.1"/>
</dbReference>
<name>A0A3S4XUU8_SERRU</name>
<dbReference type="CDD" id="cd00383">
    <property type="entry name" value="trans_reg_C"/>
    <property type="match status" value="1"/>
</dbReference>
<keyword evidence="2" id="KW-0472">Membrane</keyword>
<dbReference type="GO" id="GO:0006355">
    <property type="term" value="P:regulation of DNA-templated transcription"/>
    <property type="evidence" value="ECO:0007669"/>
    <property type="project" value="InterPro"/>
</dbReference>
<proteinExistence type="predicted"/>
<evidence type="ECO:0000256" key="2">
    <source>
        <dbReference type="SAM" id="Phobius"/>
    </source>
</evidence>
<sequence>MKYRINAFLDYDATEGSLRLNDDGKSDTQLTITANALLYFIIQHPGIISRDDVMKRVWDDNGLVSSNSNLNQYLSMLRKAFRRYGIDNVIVTVSRGRLELNPELQIELIDDTPLHPAVLAAEPAPPAAEPLSAPPTPPAVAGDHDHYWGYSGAALVLLALALFCWSWANGRSLTPLRFSQVAQEPFEVFSTDAMLDPRMRENYRKNFIAVKEKKGIRQHNGEQFLFFYGDKLQSNGLGRTFLAHCVKHQDNSFSYCDNYFYYSWNAV</sequence>
<reference evidence="4 5" key="1">
    <citation type="submission" date="2018-12" db="EMBL/GenBank/DDBJ databases">
        <authorList>
            <consortium name="Pathogen Informatics"/>
        </authorList>
    </citation>
    <scope>NUCLEOTIDE SEQUENCE [LARGE SCALE GENOMIC DNA]</scope>
    <source>
        <strain evidence="4 5">NCTC10036</strain>
    </source>
</reference>
<feature type="transmembrane region" description="Helical" evidence="2">
    <location>
        <begin position="147"/>
        <end position="168"/>
    </location>
</feature>
<dbReference type="AlphaFoldDB" id="A0A3S4XUU8"/>
<keyword evidence="2" id="KW-1133">Transmembrane helix</keyword>
<dbReference type="Gene3D" id="1.10.10.10">
    <property type="entry name" value="Winged helix-like DNA-binding domain superfamily/Winged helix DNA-binding domain"/>
    <property type="match status" value="1"/>
</dbReference>
<dbReference type="EMBL" id="LR134493">
    <property type="protein sequence ID" value="VEI62293.1"/>
    <property type="molecule type" value="Genomic_DNA"/>
</dbReference>
<keyword evidence="1" id="KW-0238">DNA-binding</keyword>
<evidence type="ECO:0000313" key="4">
    <source>
        <dbReference type="EMBL" id="VEI62293.1"/>
    </source>
</evidence>
<dbReference type="GO" id="GO:0000160">
    <property type="term" value="P:phosphorelay signal transduction system"/>
    <property type="evidence" value="ECO:0007669"/>
    <property type="project" value="InterPro"/>
</dbReference>
<gene>
    <name evidence="4" type="ORF">NCTC10036_01033</name>
</gene>
<dbReference type="InterPro" id="IPR036388">
    <property type="entry name" value="WH-like_DNA-bd_sf"/>
</dbReference>
<dbReference type="SUPFAM" id="SSF46894">
    <property type="entry name" value="C-terminal effector domain of the bipartite response regulators"/>
    <property type="match status" value="1"/>
</dbReference>
<protein>
    <submittedName>
        <fullName evidence="4">Transcriptional regulatory protein, C terminal</fullName>
    </submittedName>
</protein>
<dbReference type="Proteomes" id="UP000281904">
    <property type="component" value="Chromosome"/>
</dbReference>